<dbReference type="InterPro" id="IPR003439">
    <property type="entry name" value="ABC_transporter-like_ATP-bd"/>
</dbReference>
<dbReference type="SMART" id="SM00382">
    <property type="entry name" value="AAA"/>
    <property type="match status" value="1"/>
</dbReference>
<dbReference type="SUPFAM" id="SSF52540">
    <property type="entry name" value="P-loop containing nucleoside triphosphate hydrolases"/>
    <property type="match status" value="1"/>
</dbReference>
<dbReference type="GO" id="GO:0016887">
    <property type="term" value="F:ATP hydrolysis activity"/>
    <property type="evidence" value="ECO:0007669"/>
    <property type="project" value="InterPro"/>
</dbReference>
<dbReference type="InterPro" id="IPR027417">
    <property type="entry name" value="P-loop_NTPase"/>
</dbReference>
<dbReference type="InterPro" id="IPR039421">
    <property type="entry name" value="Type_1_exporter"/>
</dbReference>
<feature type="transmembrane region" description="Helical" evidence="7">
    <location>
        <begin position="262"/>
        <end position="285"/>
    </location>
</feature>
<dbReference type="CDD" id="cd03228">
    <property type="entry name" value="ABCC_MRP_Like"/>
    <property type="match status" value="1"/>
</dbReference>
<dbReference type="PROSITE" id="PS50929">
    <property type="entry name" value="ABC_TM1F"/>
    <property type="match status" value="1"/>
</dbReference>
<comment type="caution">
    <text evidence="10">The sequence shown here is derived from an EMBL/GenBank/DDBJ whole genome shotgun (WGS) entry which is preliminary data.</text>
</comment>
<reference evidence="10" key="1">
    <citation type="submission" date="2023-02" db="EMBL/GenBank/DDBJ databases">
        <title>Kitasatospora phosalacinea NBRC 14627.</title>
        <authorList>
            <person name="Ichikawa N."/>
            <person name="Sato H."/>
            <person name="Tonouchi N."/>
        </authorList>
    </citation>
    <scope>NUCLEOTIDE SEQUENCE</scope>
    <source>
        <strain evidence="10">NBRC 14627</strain>
    </source>
</reference>
<evidence type="ECO:0000256" key="7">
    <source>
        <dbReference type="SAM" id="Phobius"/>
    </source>
</evidence>
<sequence>MSPSDRSDGAAGRGPGQVAAVRAVVRLAVRAAPGPLVGVVLAAVVEAALPVLAAWLTKAVLDALAAPGAGSTGVPVRAVALAGVGVAASLLPQVSQLWRAELGRHVGLSAQDGLYAAVNGLVGLGRFEDPAALDRLRLAQQCGQDTPPQIVAGAVGLARSAATMAAFSVSLVLLNPWLALAVLLSAVPALLTEVRLARARVGTALTVSPLERRESFYGFLLGSVQTAKEIRLFGTGDHLRASMRRDRAAINATHRRLDRRAALAQTGPALAAAATGAGGLVWAVHAVSAGQLTVGDVALLLSGVAAVQSGLAGVAVMVAVTHQHLELFGHYLEVTTRGPDLPVRRQPLPTGGLRRGIELRDVWFRYSDQHDWVLRGVSLTIPAGSAVALVGDNGAGKSTLVKLLCRFYDPVRGSIHWDGTDLRDLAPEELRRRMGGIFQDFMRYDLSAAENIGLGDVAHLDDRDRIRAAAARAGIDGTLAALPRGYDTLLSRTFADEGADGPDGVELSGGQWQRVGLARGLLRRDADLLILDEPSSGLDPEAEYEVHRLLLAHRERRTSLLVSHRLNAVRGADRIVVLRGGRVVEEGGHEELMGRGGRYAALFRRQAEGYADAPAAVGP</sequence>
<proteinExistence type="predicted"/>
<dbReference type="InterPro" id="IPR003593">
    <property type="entry name" value="AAA+_ATPase"/>
</dbReference>
<dbReference type="InterPro" id="IPR011527">
    <property type="entry name" value="ABC1_TM_dom"/>
</dbReference>
<feature type="transmembrane region" description="Helical" evidence="7">
    <location>
        <begin position="36"/>
        <end position="56"/>
    </location>
</feature>
<dbReference type="RefSeq" id="WP_285733157.1">
    <property type="nucleotide sequence ID" value="NZ_BSSA01000001.1"/>
</dbReference>
<keyword evidence="3" id="KW-0547">Nucleotide-binding</keyword>
<dbReference type="Pfam" id="PF00005">
    <property type="entry name" value="ABC_tran"/>
    <property type="match status" value="1"/>
</dbReference>
<evidence type="ECO:0000256" key="3">
    <source>
        <dbReference type="ARBA" id="ARBA00022741"/>
    </source>
</evidence>
<dbReference type="GO" id="GO:0005886">
    <property type="term" value="C:plasma membrane"/>
    <property type="evidence" value="ECO:0007669"/>
    <property type="project" value="UniProtKB-SubCell"/>
</dbReference>
<dbReference type="AlphaFoldDB" id="A0A9W6Q531"/>
<evidence type="ECO:0000259" key="8">
    <source>
        <dbReference type="PROSITE" id="PS50893"/>
    </source>
</evidence>
<feature type="domain" description="ABC transmembrane type-1" evidence="9">
    <location>
        <begin position="37"/>
        <end position="323"/>
    </location>
</feature>
<evidence type="ECO:0000256" key="4">
    <source>
        <dbReference type="ARBA" id="ARBA00022840"/>
    </source>
</evidence>
<evidence type="ECO:0000256" key="5">
    <source>
        <dbReference type="ARBA" id="ARBA00022989"/>
    </source>
</evidence>
<gene>
    <name evidence="10" type="ORF">Kpho02_06210</name>
</gene>
<dbReference type="PROSITE" id="PS50893">
    <property type="entry name" value="ABC_TRANSPORTER_2"/>
    <property type="match status" value="1"/>
</dbReference>
<keyword evidence="4" id="KW-0067">ATP-binding</keyword>
<dbReference type="PROSITE" id="PS00211">
    <property type="entry name" value="ABC_TRANSPORTER_1"/>
    <property type="match status" value="1"/>
</dbReference>
<evidence type="ECO:0000259" key="9">
    <source>
        <dbReference type="PROSITE" id="PS50929"/>
    </source>
</evidence>
<keyword evidence="2 7" id="KW-0812">Transmembrane</keyword>
<evidence type="ECO:0000256" key="1">
    <source>
        <dbReference type="ARBA" id="ARBA00004651"/>
    </source>
</evidence>
<accession>A0A9W6Q531</accession>
<dbReference type="InterPro" id="IPR036640">
    <property type="entry name" value="ABC1_TM_sf"/>
</dbReference>
<dbReference type="PANTHER" id="PTHR43394:SF1">
    <property type="entry name" value="ATP-BINDING CASSETTE SUB-FAMILY B MEMBER 10, MITOCHONDRIAL"/>
    <property type="match status" value="1"/>
</dbReference>
<keyword evidence="6 7" id="KW-0472">Membrane</keyword>
<dbReference type="GO" id="GO:0015421">
    <property type="term" value="F:ABC-type oligopeptide transporter activity"/>
    <property type="evidence" value="ECO:0007669"/>
    <property type="project" value="TreeGrafter"/>
</dbReference>
<feature type="transmembrane region" description="Helical" evidence="7">
    <location>
        <begin position="165"/>
        <end position="191"/>
    </location>
</feature>
<evidence type="ECO:0000256" key="6">
    <source>
        <dbReference type="ARBA" id="ARBA00023136"/>
    </source>
</evidence>
<dbReference type="EMBL" id="BSSA01000001">
    <property type="protein sequence ID" value="GLW68322.1"/>
    <property type="molecule type" value="Genomic_DNA"/>
</dbReference>
<feature type="domain" description="ABC transporter" evidence="8">
    <location>
        <begin position="357"/>
        <end position="605"/>
    </location>
</feature>
<dbReference type="Gene3D" id="3.40.50.300">
    <property type="entry name" value="P-loop containing nucleotide triphosphate hydrolases"/>
    <property type="match status" value="1"/>
</dbReference>
<dbReference type="PANTHER" id="PTHR43394">
    <property type="entry name" value="ATP-DEPENDENT PERMEASE MDL1, MITOCHONDRIAL"/>
    <property type="match status" value="1"/>
</dbReference>
<organism evidence="10 11">
    <name type="scientific">Kitasatospora phosalacinea</name>
    <dbReference type="NCBI Taxonomy" id="2065"/>
    <lineage>
        <taxon>Bacteria</taxon>
        <taxon>Bacillati</taxon>
        <taxon>Actinomycetota</taxon>
        <taxon>Actinomycetes</taxon>
        <taxon>Kitasatosporales</taxon>
        <taxon>Streptomycetaceae</taxon>
        <taxon>Kitasatospora</taxon>
    </lineage>
</organism>
<name>A0A9W6Q531_9ACTN</name>
<dbReference type="GO" id="GO:0005524">
    <property type="term" value="F:ATP binding"/>
    <property type="evidence" value="ECO:0007669"/>
    <property type="project" value="UniProtKB-KW"/>
</dbReference>
<dbReference type="InterPro" id="IPR017871">
    <property type="entry name" value="ABC_transporter-like_CS"/>
</dbReference>
<dbReference type="Gene3D" id="1.20.1560.10">
    <property type="entry name" value="ABC transporter type 1, transmembrane domain"/>
    <property type="match status" value="1"/>
</dbReference>
<dbReference type="SUPFAM" id="SSF90123">
    <property type="entry name" value="ABC transporter transmembrane region"/>
    <property type="match status" value="1"/>
</dbReference>
<keyword evidence="5 7" id="KW-1133">Transmembrane helix</keyword>
<dbReference type="Proteomes" id="UP001165041">
    <property type="component" value="Unassembled WGS sequence"/>
</dbReference>
<comment type="subcellular location">
    <subcellularLocation>
        <location evidence="1">Cell membrane</location>
        <topology evidence="1">Multi-pass membrane protein</topology>
    </subcellularLocation>
</comment>
<evidence type="ECO:0000313" key="10">
    <source>
        <dbReference type="EMBL" id="GLW68322.1"/>
    </source>
</evidence>
<evidence type="ECO:0000256" key="2">
    <source>
        <dbReference type="ARBA" id="ARBA00022692"/>
    </source>
</evidence>
<protein>
    <submittedName>
        <fullName evidence="10">Multidrug ABC transporter permease</fullName>
    </submittedName>
</protein>
<evidence type="ECO:0000313" key="11">
    <source>
        <dbReference type="Proteomes" id="UP001165041"/>
    </source>
</evidence>
<feature type="transmembrane region" description="Helical" evidence="7">
    <location>
        <begin position="297"/>
        <end position="320"/>
    </location>
</feature>